<evidence type="ECO:0000313" key="6">
    <source>
        <dbReference type="Proteomes" id="UP000276443"/>
    </source>
</evidence>
<evidence type="ECO:0000256" key="2">
    <source>
        <dbReference type="ARBA" id="ARBA00023315"/>
    </source>
</evidence>
<reference evidence="5 6" key="1">
    <citation type="submission" date="2018-11" db="EMBL/GenBank/DDBJ databases">
        <title>Genomic Encyclopedia of Type Strains, Phase IV (KMG-IV): sequencing the most valuable type-strain genomes for metagenomic binning, comparative biology and taxonomic classification.</title>
        <authorList>
            <person name="Goeker M."/>
        </authorList>
    </citation>
    <scope>NUCLEOTIDE SEQUENCE [LARGE SCALE GENOMIC DNA]</scope>
    <source>
        <strain evidence="5 6">DSM 18090</strain>
    </source>
</reference>
<dbReference type="HAMAP" id="MF_02119">
    <property type="entry name" value="LipL"/>
    <property type="match status" value="1"/>
</dbReference>
<feature type="active site" description="Acyl-thioester intermediate" evidence="3">
    <location>
        <position position="143"/>
    </location>
</feature>
<comment type="pathway">
    <text evidence="3">Protein modification; protein lipoylation via endogenous pathway; protein N(6)-(lipoyl)lysine from octanoyl-[acyl-carrier-protein].</text>
</comment>
<organism evidence="5 6">
    <name type="scientific">Aquisalibacillus elongatus</name>
    <dbReference type="NCBI Taxonomy" id="485577"/>
    <lineage>
        <taxon>Bacteria</taxon>
        <taxon>Bacillati</taxon>
        <taxon>Bacillota</taxon>
        <taxon>Bacilli</taxon>
        <taxon>Bacillales</taxon>
        <taxon>Bacillaceae</taxon>
        <taxon>Aquisalibacillus</taxon>
    </lineage>
</organism>
<dbReference type="InterPro" id="IPR050664">
    <property type="entry name" value="Octanoyltrans_LipM/LipL"/>
</dbReference>
<dbReference type="Gene3D" id="3.30.930.10">
    <property type="entry name" value="Bira Bifunctional Protein, Domain 2"/>
    <property type="match status" value="1"/>
</dbReference>
<dbReference type="SUPFAM" id="SSF55681">
    <property type="entry name" value="Class II aaRS and biotin synthetases"/>
    <property type="match status" value="1"/>
</dbReference>
<dbReference type="PANTHER" id="PTHR43679">
    <property type="entry name" value="OCTANOYLTRANSFERASE LIPM-RELATED"/>
    <property type="match status" value="1"/>
</dbReference>
<dbReference type="CDD" id="cd16443">
    <property type="entry name" value="LplA"/>
    <property type="match status" value="1"/>
</dbReference>
<keyword evidence="1 3" id="KW-0808">Transferase</keyword>
<dbReference type="InterPro" id="IPR024897">
    <property type="entry name" value="LipL"/>
</dbReference>
<proteinExistence type="inferred from homology"/>
<comment type="catalytic activity">
    <reaction evidence="3">
        <text>N(6)-octanoyl-L-lysyl-[glycine-cleavage complex H protein] + L-lysyl-[lipoyl-carrier protein] = N(6)-octanoyl-L-lysyl-[lipoyl-carrier protein] + L-lysyl-[glycine-cleavage complex H protein]</text>
        <dbReference type="Rhea" id="RHEA:20213"/>
        <dbReference type="Rhea" id="RHEA-COMP:10500"/>
        <dbReference type="Rhea" id="RHEA-COMP:10501"/>
        <dbReference type="Rhea" id="RHEA-COMP:10503"/>
        <dbReference type="Rhea" id="RHEA-COMP:10504"/>
        <dbReference type="ChEBI" id="CHEBI:29969"/>
        <dbReference type="ChEBI" id="CHEBI:78809"/>
        <dbReference type="EC" id="2.3.1.204"/>
    </reaction>
</comment>
<dbReference type="InterPro" id="IPR045864">
    <property type="entry name" value="aa-tRNA-synth_II/BPL/LPL"/>
</dbReference>
<comment type="similarity">
    <text evidence="3">Belongs to the octanoyltransferase LipL family.</text>
</comment>
<keyword evidence="6" id="KW-1185">Reference proteome</keyword>
<feature type="site" description="Lowers pKa of active site Cys" evidence="3">
    <location>
        <position position="155"/>
    </location>
</feature>
<accession>A0A3N5CB69</accession>
<dbReference type="Proteomes" id="UP000276443">
    <property type="component" value="Unassembled WGS sequence"/>
</dbReference>
<comment type="miscellaneous">
    <text evidence="3">The reaction proceeds via a thioester-linked acyl-enzyme intermediate.</text>
</comment>
<dbReference type="AlphaFoldDB" id="A0A3N5CB69"/>
<evidence type="ECO:0000259" key="4">
    <source>
        <dbReference type="PROSITE" id="PS51733"/>
    </source>
</evidence>
<comment type="caution">
    <text evidence="5">The sequence shown here is derived from an EMBL/GenBank/DDBJ whole genome shotgun (WGS) entry which is preliminary data.</text>
</comment>
<dbReference type="Pfam" id="PF21948">
    <property type="entry name" value="LplA-B_cat"/>
    <property type="match status" value="1"/>
</dbReference>
<evidence type="ECO:0000313" key="5">
    <source>
        <dbReference type="EMBL" id="RPF54061.1"/>
    </source>
</evidence>
<dbReference type="PANTHER" id="PTHR43679:SF2">
    <property type="entry name" value="OCTANOYL-[GCVH]:PROTEIN N-OCTANOYLTRANSFERASE"/>
    <property type="match status" value="1"/>
</dbReference>
<dbReference type="GO" id="GO:0009249">
    <property type="term" value="P:protein lipoylation"/>
    <property type="evidence" value="ECO:0007669"/>
    <property type="project" value="UniProtKB-UniRule"/>
</dbReference>
<gene>
    <name evidence="3" type="primary">lipL</name>
    <name evidence="5" type="ORF">EDC24_1249</name>
</gene>
<evidence type="ECO:0000256" key="3">
    <source>
        <dbReference type="HAMAP-Rule" id="MF_02119"/>
    </source>
</evidence>
<dbReference type="EC" id="2.3.1.204" evidence="3"/>
<dbReference type="InterPro" id="IPR004143">
    <property type="entry name" value="BPL_LPL_catalytic"/>
</dbReference>
<dbReference type="GO" id="GO:0009107">
    <property type="term" value="P:lipoate biosynthetic process"/>
    <property type="evidence" value="ECO:0007669"/>
    <property type="project" value="UniProtKB-UniRule"/>
</dbReference>
<keyword evidence="2 3" id="KW-0012">Acyltransferase</keyword>
<feature type="domain" description="BPL/LPL catalytic" evidence="4">
    <location>
        <begin position="39"/>
        <end position="223"/>
    </location>
</feature>
<dbReference type="GO" id="GO:0033819">
    <property type="term" value="F:lipoyl(octanoyl) transferase activity"/>
    <property type="evidence" value="ECO:0007669"/>
    <property type="project" value="InterPro"/>
</dbReference>
<name>A0A3N5CB69_9BACI</name>
<comment type="function">
    <text evidence="3">Catalyzes the amidotransfer (transamidation) of the octanoyl moiety from octanoyl-GcvH to the lipoyl domain of the E2 subunit of lipoate-dependent enzymes.</text>
</comment>
<evidence type="ECO:0000256" key="1">
    <source>
        <dbReference type="ARBA" id="ARBA00022679"/>
    </source>
</evidence>
<dbReference type="EMBL" id="RKRF01000008">
    <property type="protein sequence ID" value="RPF54061.1"/>
    <property type="molecule type" value="Genomic_DNA"/>
</dbReference>
<protein>
    <recommendedName>
        <fullName evidence="3">Octanoyl-[GcvH]:protein N-octanoyltransferase</fullName>
        <ecNumber evidence="3">2.3.1.204</ecNumber>
    </recommendedName>
    <alternativeName>
        <fullName evidence="3">Octanoyl-[GcvH]:E2 amidotransferase</fullName>
    </alternativeName>
</protein>
<dbReference type="RefSeq" id="WP_245997997.1">
    <property type="nucleotide sequence ID" value="NZ_RKRF01000008.1"/>
</dbReference>
<sequence>MHSLLKFNHIRKIDDSNATEAKIMESFAVDDTLCLTANERSETAIHYWVHQPTVVLGIPDSRLPYLDKGIQFLKENGYNAIVRNSGGLAVVLTEDILNISLVFPDAKTYDIHDGYNAMVEWIQWIFEEEGLPIRAYEIEESYCPGTYDLSIHGKKFAGISQRRVKNGSAVQIYLDIEGDGQARANLIKRFYELSINGEETKFKYPQINPNVMASLEQLFQKKMTVQHVIERIEHKMNARGVSIDERPFSQQEQEWFNQRFEQMEERNRRLL</sequence>
<dbReference type="PROSITE" id="PS51733">
    <property type="entry name" value="BPL_LPL_CATALYTIC"/>
    <property type="match status" value="1"/>
</dbReference>